<sequence>MTTTSPRADHSSARPVVRLLRATLAMAMGFLTVPFLTLAPAYADDAATTPTSVVSTEVVDPPPDPASDQPPADTSAAQEPAPDPAAQEAPAPESPAPDTTPPATDPAPDTTAPDTNGGGSSGGPKTTLKAAPQLDPLPAPDCSVTDFTQNTKEDASGTWINGALNDTKSDYAEGDFVPQKIDLGGLVPGNYTIGFTFDRTKNGKYAYDYVDHLAIQGSAGASVSWSSSTDPADFDGPAPTNSPGATYTVSVTIAFTITDASDPTAVLRWDGHVASELDYGPNSGAGSISGAPYHFSLVSTGGAFGCDGGSRDNQLMASAVDAGLITIVKDAQPDAAQDFHFGITAPNNLDATFDLDDDGGSDSTLSNTITYRVPPGTTTVSELNIPDGWTLTDISCDAAAQKTATSASVALVDDQHVTCTFTNSRTSSIEVDKYWVINGGTPVQEGSEPANLGLGAQLTVDGTNKPWDTVLGGYLHGTSVSLNESVTFGNDLCDWAGTTHGHVTEVNGTTTDAALPDSVALAGGANHATITNEVTCAGELILKKVVDNSNGGTAVPGDFTLVASPAGGGADLTTPGSTAGHSFNVTAGASYDLSETGGPSGYDLSGIDCGAGPVTSVQVPAGDSRTCTFTNHDNPGSLTLVKVVDHNGTGDTTPATAWTLTATPDGIAGQSTISGTTGVSGATKAGAYDLSESGPTTHTAGTWSCSDSGGAVAVTAGEVTVPPDDDVTCTITNTAIAPQLTLVKIVDPGDTGDLTQPSAFTLTATPDGIAGQDPVSGPGPQVDATVKVGTYDLSESGPVGYDPSEAGWSCTDQNQDPVTVTADAVTLALAQHVTCTITNVAVPATVEVDKYWVVNGGEPMIDGTQPAHLQLGAQLTVNGDNQDWNTVIGGFLRGAPVSVDEDVTIGNRLCRETGASVVEINGSSANEDLPFGTTVLGGTNHYTVTNEVTCDAGLTLVKVVDNGDASASAWSLSATRVDGSSLAFSSGNTPVAGTVTADAAYTLSENDADSRYVQVGPWDCTQYASLAGDDVSVAAGRTATCTVHNATGELTLVKVVENPNGGTAVAGDFTLHATGPDSGDHAVAGSAGTTIYVDPEETFALSETGGPTGYDLDSLTCGGDPATSVQVPAGEHVTCTFTNSDSPGRLILDKIVDHNSTGDTTAASAWHLSGTPQGIDGQSTVQGDGHADGAVKAGTYALDEDGPSNHTSGTWSCTGPDGSVPVSESGTVELAAIETVHCQITNTAIQPTLTLVKVVDPGNTGDETPASAFTVTATPDGIAGQAPVTGAGTATSIVKVGDYALSEDGPTTYMEDEAGWSCVDGSDDAVAVTAGEVSVGLAQDITCTIVNHAIPSEWMVSKTSDPESGATVAPGEQIDYDVTLTKVGNGVPVEDFNVTDTLTGVEDSWVSGLADDGASISGGVITWHIDELGDTPLHLTYTVTVGENAWNSEIDNVVTPGPVPCEETMGADCGHTEHFTPHYTLDKAVQLLATPGDGDNLAEPGEHLKYTLTVHNDTKHALVDTVITDDATSVFANATLVSKDAALDFDGSTFTWTITGLEPGATTEVSYVVEINAGAWGVSLHNVSTPVPDEGGECVPPGDVPGGIDDNSECETTTDTPQVTTMVVEKRDLESDEVLPDATFQLYDAGAIPEGGCQFGDPVAVPSEDKLLGTATTSELGQALFHDLQHGCYVLVETSAPPNYDLPDHPVMGIQVDESNFVAGGDMTPIVVTDFAEGQLAIVAKQQFEFHNGAWEPSDGVVDFGDTVRYVVRVSATGPKNFHDVRVTDYVPGYNPEDTTSTVKGTLVPDSATCEDGLTCTVSVDPVTQLVTFDVGDLTPGNGVTEGGAAVMEVQFPEEPADLNLQPGDTYTATLWNQGFLDWNEAIEQTAPTFGRPAGGAAAGRLSSLAAVALETQPHHLVSNEVVVRASVTAPPEKTHHEPGKVPHKGELPQTGAPAGLGPIAAISGLLLALGLRLGLSRRKE</sequence>
<dbReference type="GO" id="GO:0005975">
    <property type="term" value="P:carbohydrate metabolic process"/>
    <property type="evidence" value="ECO:0007669"/>
    <property type="project" value="UniProtKB-ARBA"/>
</dbReference>
<evidence type="ECO:0000256" key="3">
    <source>
        <dbReference type="ARBA" id="ARBA00022729"/>
    </source>
</evidence>
<keyword evidence="6" id="KW-0472">Membrane</keyword>
<feature type="region of interest" description="Disordered" evidence="5">
    <location>
        <begin position="53"/>
        <end position="150"/>
    </location>
</feature>
<organism evidence="8 9">
    <name type="scientific">Nocardioides jejuensis</name>
    <dbReference type="NCBI Taxonomy" id="2502782"/>
    <lineage>
        <taxon>Bacteria</taxon>
        <taxon>Bacillati</taxon>
        <taxon>Actinomycetota</taxon>
        <taxon>Actinomycetes</taxon>
        <taxon>Propionibacteriales</taxon>
        <taxon>Nocardioidaceae</taxon>
        <taxon>Nocardioides</taxon>
    </lineage>
</organism>
<dbReference type="Pfam" id="PF17802">
    <property type="entry name" value="SpaA"/>
    <property type="match status" value="1"/>
</dbReference>
<evidence type="ECO:0000256" key="5">
    <source>
        <dbReference type="SAM" id="MobiDB-lite"/>
    </source>
</evidence>
<feature type="domain" description="Gram-positive cocci surface proteins LPxTG" evidence="7">
    <location>
        <begin position="1948"/>
        <end position="1981"/>
    </location>
</feature>
<feature type="transmembrane region" description="Helical" evidence="6">
    <location>
        <begin position="1957"/>
        <end position="1976"/>
    </location>
</feature>
<keyword evidence="4" id="KW-0572">Peptidoglycan-anchor</keyword>
<dbReference type="Proteomes" id="UP000295453">
    <property type="component" value="Unassembled WGS sequence"/>
</dbReference>
<dbReference type="Pfam" id="PF25549">
    <property type="entry name" value="DUF7927"/>
    <property type="match status" value="2"/>
</dbReference>
<dbReference type="Pfam" id="PF19403">
    <property type="entry name" value="SpaA_2"/>
    <property type="match status" value="7"/>
</dbReference>
<reference evidence="8 9" key="1">
    <citation type="submission" date="2019-03" db="EMBL/GenBank/DDBJ databases">
        <authorList>
            <person name="Kim M.K.M."/>
        </authorList>
    </citation>
    <scope>NUCLEOTIDE SEQUENCE [LARGE SCALE GENOMIC DNA]</scope>
    <source>
        <strain evidence="8 9">18JY15-6</strain>
    </source>
</reference>
<evidence type="ECO:0000256" key="2">
    <source>
        <dbReference type="ARBA" id="ARBA00022525"/>
    </source>
</evidence>
<feature type="compositionally biased region" description="Pro residues" evidence="5">
    <location>
        <begin position="92"/>
        <end position="105"/>
    </location>
</feature>
<accession>A0A4R1CEY8</accession>
<dbReference type="Gene3D" id="2.60.40.10">
    <property type="entry name" value="Immunoglobulins"/>
    <property type="match status" value="1"/>
</dbReference>
<proteinExistence type="predicted"/>
<protein>
    <recommendedName>
        <fullName evidence="7">Gram-positive cocci surface proteins LPxTG domain-containing protein</fullName>
    </recommendedName>
</protein>
<dbReference type="InterPro" id="IPR019931">
    <property type="entry name" value="LPXTG_anchor"/>
</dbReference>
<dbReference type="EMBL" id="SJZJ01000007">
    <property type="protein sequence ID" value="TCJ29844.1"/>
    <property type="molecule type" value="Genomic_DNA"/>
</dbReference>
<keyword evidence="1" id="KW-0134">Cell wall</keyword>
<evidence type="ECO:0000256" key="1">
    <source>
        <dbReference type="ARBA" id="ARBA00022512"/>
    </source>
</evidence>
<gene>
    <name evidence="8" type="ORF">EPD65_05945</name>
</gene>
<feature type="compositionally biased region" description="Polar residues" evidence="5">
    <location>
        <begin position="1204"/>
        <end position="1213"/>
    </location>
</feature>
<dbReference type="InterPro" id="IPR055371">
    <property type="entry name" value="SpaA_PFL_dom_4"/>
</dbReference>
<dbReference type="OrthoDB" id="134475at2"/>
<dbReference type="InterPro" id="IPR013783">
    <property type="entry name" value="Ig-like_fold"/>
</dbReference>
<keyword evidence="9" id="KW-1185">Reference proteome</keyword>
<evidence type="ECO:0000313" key="9">
    <source>
        <dbReference type="Proteomes" id="UP000295453"/>
    </source>
</evidence>
<evidence type="ECO:0000259" key="7">
    <source>
        <dbReference type="PROSITE" id="PS50847"/>
    </source>
</evidence>
<keyword evidence="6" id="KW-0812">Transmembrane</keyword>
<dbReference type="Pfam" id="PF24514">
    <property type="entry name" value="SpaA_4"/>
    <property type="match status" value="1"/>
</dbReference>
<feature type="compositionally biased region" description="Low complexity" evidence="5">
    <location>
        <begin position="66"/>
        <end position="91"/>
    </location>
</feature>
<keyword evidence="2" id="KW-0964">Secreted</keyword>
<evidence type="ECO:0000256" key="6">
    <source>
        <dbReference type="SAM" id="Phobius"/>
    </source>
</evidence>
<dbReference type="RefSeq" id="WP_131582247.1">
    <property type="nucleotide sequence ID" value="NZ_SJZJ01000007.1"/>
</dbReference>
<dbReference type="InterPro" id="IPR041033">
    <property type="entry name" value="SpaA_PFL_dom_1"/>
</dbReference>
<dbReference type="InterPro" id="IPR057687">
    <property type="entry name" value="DUF7927"/>
</dbReference>
<comment type="caution">
    <text evidence="8">The sequence shown here is derived from an EMBL/GenBank/DDBJ whole genome shotgun (WGS) entry which is preliminary data.</text>
</comment>
<name>A0A4R1CEY8_9ACTN</name>
<evidence type="ECO:0000256" key="4">
    <source>
        <dbReference type="ARBA" id="ARBA00023088"/>
    </source>
</evidence>
<feature type="region of interest" description="Disordered" evidence="5">
    <location>
        <begin position="1196"/>
        <end position="1220"/>
    </location>
</feature>
<keyword evidence="6" id="KW-1133">Transmembrane helix</keyword>
<dbReference type="InterPro" id="IPR045826">
    <property type="entry name" value="SpaA_PFL_dom_2"/>
</dbReference>
<feature type="compositionally biased region" description="Low complexity" evidence="5">
    <location>
        <begin position="106"/>
        <end position="115"/>
    </location>
</feature>
<keyword evidence="3" id="KW-0732">Signal</keyword>
<evidence type="ECO:0000313" key="8">
    <source>
        <dbReference type="EMBL" id="TCJ29844.1"/>
    </source>
</evidence>
<dbReference type="PROSITE" id="PS50847">
    <property type="entry name" value="GRAM_POS_ANCHORING"/>
    <property type="match status" value="1"/>
</dbReference>